<dbReference type="EMBL" id="JACCBT010000001">
    <property type="protein sequence ID" value="NYE15240.1"/>
    <property type="molecule type" value="Genomic_DNA"/>
</dbReference>
<dbReference type="AlphaFoldDB" id="A0A7Y9GEZ2"/>
<reference evidence="1 2" key="1">
    <citation type="submission" date="2020-07" db="EMBL/GenBank/DDBJ databases">
        <title>Sequencing the genomes of 1000 actinobacteria strains.</title>
        <authorList>
            <person name="Klenk H.-P."/>
        </authorList>
    </citation>
    <scope>NUCLEOTIDE SEQUENCE [LARGE SCALE GENOMIC DNA]</scope>
    <source>
        <strain evidence="1 2">DSM 43461</strain>
    </source>
</reference>
<sequence>MACGANAGSHRPLCNRARANFARADIPLTSSWRAYRATLCRFPADSSTCLDRSDRSGFTRRVIQAFRWCGLHADIGVMDAWGACATRRFSRPGSAATDVLDAAPWCRHSSAFRVIWSSGPGGHG</sequence>
<gene>
    <name evidence="1" type="ORF">BJ999_005536</name>
</gene>
<keyword evidence="2" id="KW-1185">Reference proteome</keyword>
<name>A0A7Y9GEZ2_9ACTN</name>
<organism evidence="1 2">
    <name type="scientific">Actinomadura citrea</name>
    <dbReference type="NCBI Taxonomy" id="46158"/>
    <lineage>
        <taxon>Bacteria</taxon>
        <taxon>Bacillati</taxon>
        <taxon>Actinomycetota</taxon>
        <taxon>Actinomycetes</taxon>
        <taxon>Streptosporangiales</taxon>
        <taxon>Thermomonosporaceae</taxon>
        <taxon>Actinomadura</taxon>
    </lineage>
</organism>
<protein>
    <submittedName>
        <fullName evidence="1">Uncharacterized protein</fullName>
    </submittedName>
</protein>
<evidence type="ECO:0000313" key="2">
    <source>
        <dbReference type="Proteomes" id="UP000591272"/>
    </source>
</evidence>
<proteinExistence type="predicted"/>
<accession>A0A7Y9GEZ2</accession>
<evidence type="ECO:0000313" key="1">
    <source>
        <dbReference type="EMBL" id="NYE15240.1"/>
    </source>
</evidence>
<comment type="caution">
    <text evidence="1">The sequence shown here is derived from an EMBL/GenBank/DDBJ whole genome shotgun (WGS) entry which is preliminary data.</text>
</comment>
<dbReference type="Proteomes" id="UP000591272">
    <property type="component" value="Unassembled WGS sequence"/>
</dbReference>